<dbReference type="EMBL" id="JAPZBT010000002">
    <property type="protein sequence ID" value="KAJ5374741.1"/>
    <property type="molecule type" value="Genomic_DNA"/>
</dbReference>
<evidence type="ECO:0000313" key="1">
    <source>
        <dbReference type="EMBL" id="KAJ5374741.1"/>
    </source>
</evidence>
<dbReference type="RefSeq" id="XP_056580727.1">
    <property type="nucleotide sequence ID" value="XM_056724477.1"/>
</dbReference>
<keyword evidence="2" id="KW-1185">Reference proteome</keyword>
<comment type="caution">
    <text evidence="1">The sequence shown here is derived from an EMBL/GenBank/DDBJ whole genome shotgun (WGS) entry which is preliminary data.</text>
</comment>
<accession>A0A9W9VCU8</accession>
<gene>
    <name evidence="1" type="ORF">N7517_006747</name>
</gene>
<name>A0A9W9VCU8_9EURO</name>
<dbReference type="GeneID" id="81463660"/>
<evidence type="ECO:0000313" key="2">
    <source>
        <dbReference type="Proteomes" id="UP001147752"/>
    </source>
</evidence>
<reference evidence="1" key="1">
    <citation type="submission" date="2022-12" db="EMBL/GenBank/DDBJ databases">
        <authorList>
            <person name="Petersen C."/>
        </authorList>
    </citation>
    <scope>NUCLEOTIDE SEQUENCE</scope>
    <source>
        <strain evidence="1">IBT 3081</strain>
    </source>
</reference>
<protein>
    <submittedName>
        <fullName evidence="1">Uncharacterized protein</fullName>
    </submittedName>
</protein>
<sequence length="265" mass="29474">MATATPTMEIDKLTAGIKILMTGNEILIFLSTGDLMASPIIPTPGTPHVSMRLNELPDYLSTRTFVFEDPKALEEYLNSKSTHPTATHLRLVPMHRFINAPFPKVSSGVSNSGRTRQSLNQPEVREFYEAMPFPYPSLEFVSIDQITYPEGQEFITLIADWRAACRAVPRGHKVQEITFDLNGSEKLNSSYVSRVVQLISTVFAVKAGGPFYSRLCDDEAYLFKDRVVKALARSGSGQKSEGYRRFDISYCVLGFGNGDRLGCEG</sequence>
<dbReference type="AlphaFoldDB" id="A0A9W9VCU8"/>
<reference evidence="1" key="2">
    <citation type="journal article" date="2023" name="IMA Fungus">
        <title>Comparative genomic study of the Penicillium genus elucidates a diverse pangenome and 15 lateral gene transfer events.</title>
        <authorList>
            <person name="Petersen C."/>
            <person name="Sorensen T."/>
            <person name="Nielsen M.R."/>
            <person name="Sondergaard T.E."/>
            <person name="Sorensen J.L."/>
            <person name="Fitzpatrick D.A."/>
            <person name="Frisvad J.C."/>
            <person name="Nielsen K.L."/>
        </authorList>
    </citation>
    <scope>NUCLEOTIDE SEQUENCE</scope>
    <source>
        <strain evidence="1">IBT 3081</strain>
    </source>
</reference>
<dbReference type="OrthoDB" id="4249675at2759"/>
<dbReference type="Proteomes" id="UP001147752">
    <property type="component" value="Unassembled WGS sequence"/>
</dbReference>
<organism evidence="1 2">
    <name type="scientific">Penicillium concentricum</name>
    <dbReference type="NCBI Taxonomy" id="293559"/>
    <lineage>
        <taxon>Eukaryota</taxon>
        <taxon>Fungi</taxon>
        <taxon>Dikarya</taxon>
        <taxon>Ascomycota</taxon>
        <taxon>Pezizomycotina</taxon>
        <taxon>Eurotiomycetes</taxon>
        <taxon>Eurotiomycetidae</taxon>
        <taxon>Eurotiales</taxon>
        <taxon>Aspergillaceae</taxon>
        <taxon>Penicillium</taxon>
    </lineage>
</organism>
<proteinExistence type="predicted"/>